<name>A0A062XNQ7_9BACT</name>
<dbReference type="InterPro" id="IPR014774">
    <property type="entry name" value="KaiC-like_dom"/>
</dbReference>
<dbReference type="PANTHER" id="PTHR42926:SF1">
    <property type="entry name" value="CIRCADIAN CLOCK OSCILLATOR PROTEIN KAIC 1"/>
    <property type="match status" value="1"/>
</dbReference>
<dbReference type="SUPFAM" id="SSF52540">
    <property type="entry name" value="P-loop containing nucleoside triphosphate hydrolases"/>
    <property type="match status" value="2"/>
</dbReference>
<evidence type="ECO:0000313" key="9">
    <source>
        <dbReference type="EMBL" id="KDA54222.1"/>
    </source>
</evidence>
<dbReference type="InterPro" id="IPR030665">
    <property type="entry name" value="KaiC"/>
</dbReference>
<dbReference type="InterPro" id="IPR051347">
    <property type="entry name" value="Circadian_clock_KaiC-rel"/>
</dbReference>
<keyword evidence="5" id="KW-0418">Kinase</keyword>
<proteinExistence type="predicted"/>
<dbReference type="Proteomes" id="UP000027284">
    <property type="component" value="Unassembled WGS sequence"/>
</dbReference>
<dbReference type="SMART" id="SM00382">
    <property type="entry name" value="AAA"/>
    <property type="match status" value="2"/>
</dbReference>
<dbReference type="EMBL" id="JMFG01000010">
    <property type="protein sequence ID" value="KDA54222.1"/>
    <property type="molecule type" value="Genomic_DNA"/>
</dbReference>
<evidence type="ECO:0000259" key="7">
    <source>
        <dbReference type="PROSITE" id="PS50162"/>
    </source>
</evidence>
<evidence type="ECO:0000256" key="1">
    <source>
        <dbReference type="ARBA" id="ARBA00012513"/>
    </source>
</evidence>
<evidence type="ECO:0000256" key="4">
    <source>
        <dbReference type="ARBA" id="ARBA00022737"/>
    </source>
</evidence>
<evidence type="ECO:0000256" key="6">
    <source>
        <dbReference type="ARBA" id="ARBA00022801"/>
    </source>
</evidence>
<gene>
    <name evidence="9" type="ORF">EG19_00360</name>
</gene>
<keyword evidence="2" id="KW-0597">Phosphoprotein</keyword>
<accession>A0A062XNQ7</accession>
<reference evidence="9 10" key="1">
    <citation type="submission" date="2014-04" db="EMBL/GenBank/DDBJ databases">
        <title>The Genome Sequence of Thermoanaerobaculum aquaticum MP-01, The First Cultivated Group 23 Acidobacterium.</title>
        <authorList>
            <person name="Stamps B.W."/>
            <person name="Losey N.A."/>
            <person name="Lawson P.A."/>
            <person name="Stevenson B.S."/>
        </authorList>
    </citation>
    <scope>NUCLEOTIDE SEQUENCE [LARGE SCALE GENOMIC DNA]</scope>
    <source>
        <strain evidence="9 10">MP-01</strain>
    </source>
</reference>
<dbReference type="GO" id="GO:0005524">
    <property type="term" value="F:ATP binding"/>
    <property type="evidence" value="ECO:0007669"/>
    <property type="project" value="InterPro"/>
</dbReference>
<evidence type="ECO:0000313" key="10">
    <source>
        <dbReference type="Proteomes" id="UP000027284"/>
    </source>
</evidence>
<keyword evidence="6" id="KW-0378">Hydrolase</keyword>
<evidence type="ECO:0000256" key="3">
    <source>
        <dbReference type="ARBA" id="ARBA00022679"/>
    </source>
</evidence>
<dbReference type="InterPro" id="IPR027417">
    <property type="entry name" value="P-loop_NTPase"/>
</dbReference>
<dbReference type="PROSITE" id="PS50162">
    <property type="entry name" value="RECA_2"/>
    <property type="match status" value="1"/>
</dbReference>
<dbReference type="PROSITE" id="PS51146">
    <property type="entry name" value="KAIC"/>
    <property type="match status" value="2"/>
</dbReference>
<sequence length="484" mass="53262">MNKDEKLRRLSTGIPGLDEILGGGMLKERAYLVRGGPGTGKTTFCAHFAKAGIDRGESVAWVTLSEPPGRVKESTSAIGLDLSKVTFLDLTPGPAFFRDQKSYDIFPPEEVESAPLAAKIRDVVEKTKPTRIVVDSVSQLQFLSSTPQNFHKQLLSLLAYLTSNHATVLLTSEASPQAPDDEVQFLVDGVVELEVSANDRHLRVKKWRGSEHSAGWHSYQITRTGLQVFPRLDPQREPREFPLELISSGIPALDELLQGGISRGTITLISGPSGVGKTTLGLQFMKEAASRGERSVVFHFEEARRTIIGRGERVNIPISQMLEQGSLELKRIEPLQFSADQFAHMVREEVEQRGTKMVMIDSVAGYRLSLRGNDLGASLHALTQYLGNKGVTTLVCAEVEKITGDFQITEVGISYLADNIIFMRYFEAGGQLRKAIGVLKKRLSDFEKSVREIEITRYGIKVGQPLTSFSGILTGTPEFRGSSS</sequence>
<dbReference type="InterPro" id="IPR003593">
    <property type="entry name" value="AAA+_ATPase"/>
</dbReference>
<feature type="domain" description="KaiC" evidence="8">
    <location>
        <begin position="244"/>
        <end position="476"/>
    </location>
</feature>
<dbReference type="GO" id="GO:0016787">
    <property type="term" value="F:hydrolase activity"/>
    <property type="evidence" value="ECO:0007669"/>
    <property type="project" value="UniProtKB-KW"/>
</dbReference>
<protein>
    <recommendedName>
        <fullName evidence="1">non-specific serine/threonine protein kinase</fullName>
        <ecNumber evidence="1">2.7.11.1</ecNumber>
    </recommendedName>
</protein>
<evidence type="ECO:0000256" key="5">
    <source>
        <dbReference type="ARBA" id="ARBA00022777"/>
    </source>
</evidence>
<feature type="domain" description="RecA family profile 1" evidence="7">
    <location>
        <begin position="242"/>
        <end position="283"/>
    </location>
</feature>
<dbReference type="OrthoDB" id="9803906at2"/>
<dbReference type="STRING" id="1312852.EG19_00360"/>
<dbReference type="PANTHER" id="PTHR42926">
    <property type="match status" value="1"/>
</dbReference>
<dbReference type="RefSeq" id="WP_038048032.1">
    <property type="nucleotide sequence ID" value="NZ_JMFG01000010.1"/>
</dbReference>
<dbReference type="Gene3D" id="3.40.50.300">
    <property type="entry name" value="P-loop containing nucleotide triphosphate hydrolases"/>
    <property type="match status" value="2"/>
</dbReference>
<keyword evidence="10" id="KW-1185">Reference proteome</keyword>
<keyword evidence="3" id="KW-0808">Transferase</keyword>
<feature type="domain" description="KaiC" evidence="8">
    <location>
        <begin position="8"/>
        <end position="242"/>
    </location>
</feature>
<dbReference type="GO" id="GO:0004674">
    <property type="term" value="F:protein serine/threonine kinase activity"/>
    <property type="evidence" value="ECO:0007669"/>
    <property type="project" value="UniProtKB-EC"/>
</dbReference>
<comment type="caution">
    <text evidence="9">The sequence shown here is derived from an EMBL/GenBank/DDBJ whole genome shotgun (WGS) entry which is preliminary data.</text>
</comment>
<dbReference type="EC" id="2.7.11.1" evidence="1"/>
<dbReference type="GO" id="GO:0003677">
    <property type="term" value="F:DNA binding"/>
    <property type="evidence" value="ECO:0007669"/>
    <property type="project" value="InterPro"/>
</dbReference>
<dbReference type="GO" id="GO:0140664">
    <property type="term" value="F:ATP-dependent DNA damage sensor activity"/>
    <property type="evidence" value="ECO:0007669"/>
    <property type="project" value="InterPro"/>
</dbReference>
<evidence type="ECO:0000256" key="2">
    <source>
        <dbReference type="ARBA" id="ARBA00022553"/>
    </source>
</evidence>
<dbReference type="PIRSF" id="PIRSF039117">
    <property type="entry name" value="KaiC"/>
    <property type="match status" value="1"/>
</dbReference>
<dbReference type="Pfam" id="PF06745">
    <property type="entry name" value="ATPase"/>
    <property type="match status" value="2"/>
</dbReference>
<dbReference type="GO" id="GO:0006281">
    <property type="term" value="P:DNA repair"/>
    <property type="evidence" value="ECO:0007669"/>
    <property type="project" value="InterPro"/>
</dbReference>
<dbReference type="InterPro" id="IPR010624">
    <property type="entry name" value="KaiC_dom"/>
</dbReference>
<organism evidence="9 10">
    <name type="scientific">Thermoanaerobaculum aquaticum</name>
    <dbReference type="NCBI Taxonomy" id="1312852"/>
    <lineage>
        <taxon>Bacteria</taxon>
        <taxon>Pseudomonadati</taxon>
        <taxon>Acidobacteriota</taxon>
        <taxon>Thermoanaerobaculia</taxon>
        <taxon>Thermoanaerobaculales</taxon>
        <taxon>Thermoanaerobaculaceae</taxon>
        <taxon>Thermoanaerobaculum</taxon>
    </lineage>
</organism>
<keyword evidence="4" id="KW-0677">Repeat</keyword>
<evidence type="ECO:0000259" key="8">
    <source>
        <dbReference type="PROSITE" id="PS51146"/>
    </source>
</evidence>
<dbReference type="InterPro" id="IPR020588">
    <property type="entry name" value="RecA_ATP-bd"/>
</dbReference>
<dbReference type="AlphaFoldDB" id="A0A062XNQ7"/>